<dbReference type="GO" id="GO:0009311">
    <property type="term" value="P:oligosaccharide metabolic process"/>
    <property type="evidence" value="ECO:0007669"/>
    <property type="project" value="InterPro"/>
</dbReference>
<evidence type="ECO:0000313" key="5">
    <source>
        <dbReference type="EMBL" id="OGG18001.1"/>
    </source>
</evidence>
<sequence>MYNEEIQQIKTSLAPFKAFIKRRAQGHIPYDYLVPAGPYQEQWDWDAFFMGVALAADIPSEAIYLRNWALNYIINARPSGKVAGCLTAKGYDERLNHMKPFLAQGAYLAGKFLKDYSWLKKHWTKMKKIVLFREKHLWNNKYGLGVWYDSMESGADNNIACLDYPKSSVIATDLNTLIYREYKAVSLLAEILGKNKDAKKFKDRADTIKKNFNNFLWNEKDGIYYNINSRSGEYIKRISYNSLIPLFGNIASQKQADSIIQKYLLKPGHFWSDYGIRTLSKSDPDYNNKKIIKPYSNWQGPVWPIANFIYMQGLLNYGYQKEAIEVAKRISKLVLDDIKTTGGMHENYDAETGKPLAADNFVSWNILVSNMLEEAVNKKNPFAISP</sequence>
<proteinExistence type="inferred from homology"/>
<dbReference type="GO" id="GO:0004573">
    <property type="term" value="F:Glc3Man9GlcNAc2 oligosaccharide glucosidase activity"/>
    <property type="evidence" value="ECO:0007669"/>
    <property type="project" value="InterPro"/>
</dbReference>
<evidence type="ECO:0000256" key="3">
    <source>
        <dbReference type="ARBA" id="ARBA00023295"/>
    </source>
</evidence>
<evidence type="ECO:0000259" key="4">
    <source>
        <dbReference type="Pfam" id="PF22422"/>
    </source>
</evidence>
<dbReference type="GO" id="GO:0006487">
    <property type="term" value="P:protein N-linked glycosylation"/>
    <property type="evidence" value="ECO:0007669"/>
    <property type="project" value="TreeGrafter"/>
</dbReference>
<keyword evidence="2" id="KW-0378">Hydrolase</keyword>
<keyword evidence="3" id="KW-0326">Glycosidase</keyword>
<organism evidence="5 6">
    <name type="scientific">Candidatus Gottesmanbacteria bacterium RIFCSPHIGHO2_02_FULL_39_14</name>
    <dbReference type="NCBI Taxonomy" id="1798383"/>
    <lineage>
        <taxon>Bacteria</taxon>
        <taxon>Candidatus Gottesmaniibacteriota</taxon>
    </lineage>
</organism>
<comment type="similarity">
    <text evidence="1">Belongs to the glycosyl hydrolase 63 family.</text>
</comment>
<dbReference type="InterPro" id="IPR008928">
    <property type="entry name" value="6-hairpin_glycosidase_sf"/>
</dbReference>
<evidence type="ECO:0000313" key="6">
    <source>
        <dbReference type="Proteomes" id="UP000176253"/>
    </source>
</evidence>
<evidence type="ECO:0000256" key="2">
    <source>
        <dbReference type="ARBA" id="ARBA00022801"/>
    </source>
</evidence>
<name>A0A1F5ZZW7_9BACT</name>
<dbReference type="PANTHER" id="PTHR10412">
    <property type="entry name" value="MANNOSYL-OLIGOSACCHARIDE GLUCOSIDASE"/>
    <property type="match status" value="1"/>
</dbReference>
<dbReference type="Proteomes" id="UP000176253">
    <property type="component" value="Unassembled WGS sequence"/>
</dbReference>
<dbReference type="STRING" id="1798383.A3D78_03085"/>
<dbReference type="InterPro" id="IPR004888">
    <property type="entry name" value="Glycoside_hydrolase_63"/>
</dbReference>
<feature type="domain" description="Mannosylglycerate hydrolase MGH1-like glycoside hydrolase" evidence="4">
    <location>
        <begin position="39"/>
        <end position="361"/>
    </location>
</feature>
<dbReference type="AlphaFoldDB" id="A0A1F5ZZW7"/>
<evidence type="ECO:0000256" key="1">
    <source>
        <dbReference type="ARBA" id="ARBA00010833"/>
    </source>
</evidence>
<dbReference type="PANTHER" id="PTHR10412:SF11">
    <property type="entry name" value="MANNOSYL-OLIGOSACCHARIDE GLUCOSIDASE"/>
    <property type="match status" value="1"/>
</dbReference>
<protein>
    <recommendedName>
        <fullName evidence="4">Mannosylglycerate hydrolase MGH1-like glycoside hydrolase domain-containing protein</fullName>
    </recommendedName>
</protein>
<reference evidence="5 6" key="1">
    <citation type="journal article" date="2016" name="Nat. Commun.">
        <title>Thousands of microbial genomes shed light on interconnected biogeochemical processes in an aquifer system.</title>
        <authorList>
            <person name="Anantharaman K."/>
            <person name="Brown C.T."/>
            <person name="Hug L.A."/>
            <person name="Sharon I."/>
            <person name="Castelle C.J."/>
            <person name="Probst A.J."/>
            <person name="Thomas B.C."/>
            <person name="Singh A."/>
            <person name="Wilkins M.J."/>
            <person name="Karaoz U."/>
            <person name="Brodie E.L."/>
            <person name="Williams K.H."/>
            <person name="Hubbard S.S."/>
            <person name="Banfield J.F."/>
        </authorList>
    </citation>
    <scope>NUCLEOTIDE SEQUENCE [LARGE SCALE GENOMIC DNA]</scope>
</reference>
<dbReference type="Pfam" id="PF22422">
    <property type="entry name" value="MGH1-like_GH"/>
    <property type="match status" value="1"/>
</dbReference>
<dbReference type="Gene3D" id="1.50.10.10">
    <property type="match status" value="1"/>
</dbReference>
<dbReference type="EMBL" id="MFJM01000024">
    <property type="protein sequence ID" value="OGG18001.1"/>
    <property type="molecule type" value="Genomic_DNA"/>
</dbReference>
<comment type="caution">
    <text evidence="5">The sequence shown here is derived from an EMBL/GenBank/DDBJ whole genome shotgun (WGS) entry which is preliminary data.</text>
</comment>
<dbReference type="SUPFAM" id="SSF48208">
    <property type="entry name" value="Six-hairpin glycosidases"/>
    <property type="match status" value="1"/>
</dbReference>
<dbReference type="InterPro" id="IPR012341">
    <property type="entry name" value="6hp_glycosidase-like_sf"/>
</dbReference>
<dbReference type="InterPro" id="IPR054491">
    <property type="entry name" value="MGH1-like_GH"/>
</dbReference>
<gene>
    <name evidence="5" type="ORF">A3D78_03085</name>
</gene>
<accession>A0A1F5ZZW7</accession>